<dbReference type="EMBL" id="JANQDX010000011">
    <property type="protein sequence ID" value="KAL0916827.1"/>
    <property type="molecule type" value="Genomic_DNA"/>
</dbReference>
<name>A0ABD0V2H9_DENTH</name>
<protein>
    <submittedName>
        <fullName evidence="1">Uncharacterized protein</fullName>
    </submittedName>
</protein>
<sequence length="101" mass="11028">MSCRGIVSGSSDYFDYYIWSQAASAYEGQASGASSFSASSHTSLYSQQVANLIAEIENVQKSQLDIHMQILKALQKMIEQISGNKPAPVSAELKSEEIDFD</sequence>
<organism evidence="1 2">
    <name type="scientific">Dendrobium thyrsiflorum</name>
    <name type="common">Pinecone-like raceme dendrobium</name>
    <name type="synonym">Orchid</name>
    <dbReference type="NCBI Taxonomy" id="117978"/>
    <lineage>
        <taxon>Eukaryota</taxon>
        <taxon>Viridiplantae</taxon>
        <taxon>Streptophyta</taxon>
        <taxon>Embryophyta</taxon>
        <taxon>Tracheophyta</taxon>
        <taxon>Spermatophyta</taxon>
        <taxon>Magnoliopsida</taxon>
        <taxon>Liliopsida</taxon>
        <taxon>Asparagales</taxon>
        <taxon>Orchidaceae</taxon>
        <taxon>Epidendroideae</taxon>
        <taxon>Malaxideae</taxon>
        <taxon>Dendrobiinae</taxon>
        <taxon>Dendrobium</taxon>
    </lineage>
</organism>
<keyword evidence="2" id="KW-1185">Reference proteome</keyword>
<comment type="caution">
    <text evidence="1">The sequence shown here is derived from an EMBL/GenBank/DDBJ whole genome shotgun (WGS) entry which is preliminary data.</text>
</comment>
<dbReference type="Proteomes" id="UP001552299">
    <property type="component" value="Unassembled WGS sequence"/>
</dbReference>
<gene>
    <name evidence="1" type="ORF">M5K25_014370</name>
</gene>
<evidence type="ECO:0000313" key="1">
    <source>
        <dbReference type="EMBL" id="KAL0916827.1"/>
    </source>
</evidence>
<accession>A0ABD0V2H9</accession>
<evidence type="ECO:0000313" key="2">
    <source>
        <dbReference type="Proteomes" id="UP001552299"/>
    </source>
</evidence>
<proteinExistence type="predicted"/>
<dbReference type="AlphaFoldDB" id="A0ABD0V2H9"/>
<reference evidence="1 2" key="1">
    <citation type="journal article" date="2024" name="Plant Biotechnol. J.">
        <title>Dendrobium thyrsiflorum genome and its molecular insights into genes involved in important horticultural traits.</title>
        <authorList>
            <person name="Chen B."/>
            <person name="Wang J.Y."/>
            <person name="Zheng P.J."/>
            <person name="Li K.L."/>
            <person name="Liang Y.M."/>
            <person name="Chen X.F."/>
            <person name="Zhang C."/>
            <person name="Zhao X."/>
            <person name="He X."/>
            <person name="Zhang G.Q."/>
            <person name="Liu Z.J."/>
            <person name="Xu Q."/>
        </authorList>
    </citation>
    <scope>NUCLEOTIDE SEQUENCE [LARGE SCALE GENOMIC DNA]</scope>
    <source>
        <strain evidence="1">GZMU011</strain>
    </source>
</reference>